<dbReference type="AlphaFoldDB" id="A0A369QM58"/>
<feature type="domain" description="MacB-like periplasmic core" evidence="8">
    <location>
        <begin position="20"/>
        <end position="199"/>
    </location>
</feature>
<accession>A0A369QM58</accession>
<name>A0A369QM58_9BACT</name>
<evidence type="ECO:0000256" key="4">
    <source>
        <dbReference type="ARBA" id="ARBA00022989"/>
    </source>
</evidence>
<feature type="transmembrane region" description="Helical" evidence="6">
    <location>
        <begin position="706"/>
        <end position="723"/>
    </location>
</feature>
<feature type="domain" description="ABC3 transporter permease C-terminal" evidence="7">
    <location>
        <begin position="288"/>
        <end position="404"/>
    </location>
</feature>
<keyword evidence="9" id="KW-0547">Nucleotide-binding</keyword>
<comment type="subcellular location">
    <subcellularLocation>
        <location evidence="1">Cell membrane</location>
        <topology evidence="1">Multi-pass membrane protein</topology>
    </subcellularLocation>
</comment>
<evidence type="ECO:0000313" key="9">
    <source>
        <dbReference type="EMBL" id="RDC65452.1"/>
    </source>
</evidence>
<keyword evidence="5 6" id="KW-0472">Membrane</keyword>
<keyword evidence="2" id="KW-1003">Cell membrane</keyword>
<dbReference type="RefSeq" id="WP_115374454.1">
    <property type="nucleotide sequence ID" value="NZ_QASA01000001.1"/>
</dbReference>
<feature type="transmembrane region" description="Helical" evidence="6">
    <location>
        <begin position="21"/>
        <end position="41"/>
    </location>
</feature>
<evidence type="ECO:0000256" key="2">
    <source>
        <dbReference type="ARBA" id="ARBA00022475"/>
    </source>
</evidence>
<evidence type="ECO:0000256" key="6">
    <source>
        <dbReference type="SAM" id="Phobius"/>
    </source>
</evidence>
<sequence>MLTNYLKLAVRNLLRQKFYTAINVAGLTLGVAGCLLIFMFVQNELSYDKFHANGNRIYRLLRNNYMNGKITSTPYTSGPYAPTLAADFPEDIQAAVRVMANNALVTYGDKSFNEDRFYFTDPQFFEVFSFKLLKGNPRTALAEPNTLVITEAMAKKYFGKAEPMGKLVTINKDQTFKVTGVMANVPGNSQLQFDMLSSIKLMENEDYLKAWRANMLYTYLLLPEAGRHDALQSKMPGFVQKYLAETMRQFSMNVKLTLQPFQNVYLDDSTTFDFTEHGNKNNVYIFSAIAIFILLIACINFMNLASARSVGRAKEVGVRKVLGAYQRHLIGQFLVESVLLATVSVVLAVALIYAVLPAFNTFAEKQLTLPVTNPLLYVFLILVAIVVGLLAGSYPAFFLSSFQPVKVLKGRLSGSSGNPFIRKALVVFQFAVSIFLIIGTVVIFRQMQYVQNKQLGFGKENILKVPVDNGDIDQKLYGFMRQVRQLPEVKNVSVMSGEPGGFHDRYTIKIVEKPEEDWSFRTVFTDYDYIATLGIKLVAGRGFSRNFPTDSVSAIILNEAAVKQIGWTPQNALGKEFLDVPRDGEASPIRLRVIGVVKDYNFSSLKEAIQPLAIMMRNDHRVIAIKLGPGNPQQAVAAIQNVYTKVAPKYPFEFTFLDQDFDKLYKNEQKQAVLFTLFATLAICIACLGLFGLALYSTEQRRKEVGIRKVLGASVSGVVALLSKDFLKLVLLANVLAWPLAYWAMHKWLQEFTYRTELNAFIFIAAGIIALVIAIITVSFQAVKVAIANPVNALRDE</sequence>
<feature type="transmembrane region" description="Helical" evidence="6">
    <location>
        <begin position="283"/>
        <end position="305"/>
    </location>
</feature>
<reference evidence="9 10" key="1">
    <citation type="submission" date="2018-04" db="EMBL/GenBank/DDBJ databases">
        <title>Adhaeribacter sp. HMF7616 genome sequencing and assembly.</title>
        <authorList>
            <person name="Kang H."/>
            <person name="Kang J."/>
            <person name="Cha I."/>
            <person name="Kim H."/>
            <person name="Joh K."/>
        </authorList>
    </citation>
    <scope>NUCLEOTIDE SEQUENCE [LARGE SCALE GENOMIC DNA]</scope>
    <source>
        <strain evidence="9 10">HMF7616</strain>
    </source>
</reference>
<dbReference type="GO" id="GO:0022857">
    <property type="term" value="F:transmembrane transporter activity"/>
    <property type="evidence" value="ECO:0007669"/>
    <property type="project" value="TreeGrafter"/>
</dbReference>
<dbReference type="PANTHER" id="PTHR30572:SF18">
    <property type="entry name" value="ABC-TYPE MACROLIDE FAMILY EXPORT SYSTEM PERMEASE COMPONENT 2"/>
    <property type="match status" value="1"/>
</dbReference>
<dbReference type="EMBL" id="QASA01000001">
    <property type="protein sequence ID" value="RDC65452.1"/>
    <property type="molecule type" value="Genomic_DNA"/>
</dbReference>
<dbReference type="InterPro" id="IPR003838">
    <property type="entry name" value="ABC3_permease_C"/>
</dbReference>
<dbReference type="InterPro" id="IPR025857">
    <property type="entry name" value="MacB_PCD"/>
</dbReference>
<keyword evidence="10" id="KW-1185">Reference proteome</keyword>
<gene>
    <name evidence="9" type="ORF">AHMF7616_04082</name>
</gene>
<dbReference type="Pfam" id="PF02687">
    <property type="entry name" value="FtsX"/>
    <property type="match status" value="2"/>
</dbReference>
<comment type="caution">
    <text evidence="9">The sequence shown here is derived from an EMBL/GenBank/DDBJ whole genome shotgun (WGS) entry which is preliminary data.</text>
</comment>
<proteinExistence type="predicted"/>
<feature type="domain" description="MacB-like periplasmic core" evidence="8">
    <location>
        <begin position="431"/>
        <end position="641"/>
    </location>
</feature>
<dbReference type="GO" id="GO:0005886">
    <property type="term" value="C:plasma membrane"/>
    <property type="evidence" value="ECO:0007669"/>
    <property type="project" value="UniProtKB-SubCell"/>
</dbReference>
<feature type="transmembrane region" description="Helical" evidence="6">
    <location>
        <begin position="758"/>
        <end position="780"/>
    </location>
</feature>
<dbReference type="OrthoDB" id="1451596at2"/>
<keyword evidence="3 6" id="KW-0812">Transmembrane</keyword>
<dbReference type="InterPro" id="IPR050250">
    <property type="entry name" value="Macrolide_Exporter_MacB"/>
</dbReference>
<evidence type="ECO:0000313" key="10">
    <source>
        <dbReference type="Proteomes" id="UP000253919"/>
    </source>
</evidence>
<keyword evidence="9" id="KW-0067">ATP-binding</keyword>
<feature type="transmembrane region" description="Helical" evidence="6">
    <location>
        <begin position="420"/>
        <end position="444"/>
    </location>
</feature>
<feature type="transmembrane region" description="Helical" evidence="6">
    <location>
        <begin position="333"/>
        <end position="356"/>
    </location>
</feature>
<evidence type="ECO:0000256" key="1">
    <source>
        <dbReference type="ARBA" id="ARBA00004651"/>
    </source>
</evidence>
<evidence type="ECO:0000256" key="3">
    <source>
        <dbReference type="ARBA" id="ARBA00022692"/>
    </source>
</evidence>
<evidence type="ECO:0000259" key="7">
    <source>
        <dbReference type="Pfam" id="PF02687"/>
    </source>
</evidence>
<evidence type="ECO:0000259" key="8">
    <source>
        <dbReference type="Pfam" id="PF12704"/>
    </source>
</evidence>
<organism evidence="9 10">
    <name type="scientific">Adhaeribacter pallidiroseus</name>
    <dbReference type="NCBI Taxonomy" id="2072847"/>
    <lineage>
        <taxon>Bacteria</taxon>
        <taxon>Pseudomonadati</taxon>
        <taxon>Bacteroidota</taxon>
        <taxon>Cytophagia</taxon>
        <taxon>Cytophagales</taxon>
        <taxon>Hymenobacteraceae</taxon>
        <taxon>Adhaeribacter</taxon>
    </lineage>
</organism>
<feature type="domain" description="ABC3 transporter permease C-terminal" evidence="7">
    <location>
        <begin position="677"/>
        <end position="787"/>
    </location>
</feature>
<protein>
    <submittedName>
        <fullName evidence="9">Macrolide export ATP-binding/permease protein MacB</fullName>
    </submittedName>
</protein>
<dbReference type="PANTHER" id="PTHR30572">
    <property type="entry name" value="MEMBRANE COMPONENT OF TRANSPORTER-RELATED"/>
    <property type="match status" value="1"/>
</dbReference>
<feature type="transmembrane region" description="Helical" evidence="6">
    <location>
        <begin position="376"/>
        <end position="399"/>
    </location>
</feature>
<dbReference type="Pfam" id="PF12704">
    <property type="entry name" value="MacB_PCD"/>
    <property type="match status" value="2"/>
</dbReference>
<dbReference type="GO" id="GO:0005524">
    <property type="term" value="F:ATP binding"/>
    <property type="evidence" value="ECO:0007669"/>
    <property type="project" value="UniProtKB-KW"/>
</dbReference>
<feature type="transmembrane region" description="Helical" evidence="6">
    <location>
        <begin position="672"/>
        <end position="694"/>
    </location>
</feature>
<keyword evidence="4 6" id="KW-1133">Transmembrane helix</keyword>
<dbReference type="Proteomes" id="UP000253919">
    <property type="component" value="Unassembled WGS sequence"/>
</dbReference>
<feature type="transmembrane region" description="Helical" evidence="6">
    <location>
        <begin position="729"/>
        <end position="746"/>
    </location>
</feature>
<dbReference type="PROSITE" id="PS51257">
    <property type="entry name" value="PROKAR_LIPOPROTEIN"/>
    <property type="match status" value="1"/>
</dbReference>
<evidence type="ECO:0000256" key="5">
    <source>
        <dbReference type="ARBA" id="ARBA00023136"/>
    </source>
</evidence>